<keyword evidence="3" id="KW-0804">Transcription</keyword>
<dbReference type="PANTHER" id="PTHR46796">
    <property type="entry name" value="HTH-TYPE TRANSCRIPTIONAL ACTIVATOR RHAS-RELATED"/>
    <property type="match status" value="1"/>
</dbReference>
<reference evidence="5 6" key="1">
    <citation type="submission" date="2023-05" db="EMBL/GenBank/DDBJ databases">
        <authorList>
            <person name="Guo Y."/>
        </authorList>
    </citation>
    <scope>NUCLEOTIDE SEQUENCE [LARGE SCALE GENOMIC DNA]</scope>
    <source>
        <strain evidence="5 6">GR2756</strain>
    </source>
</reference>
<dbReference type="Proteomes" id="UP001259572">
    <property type="component" value="Unassembled WGS sequence"/>
</dbReference>
<sequence>MKLTGSVFLEAEFTAPWCVSSRITPEDCAAYFPTPEHVIAYHYVLEGNFLCRVGDDAPIEVRSGEILLLPRNEEHHIGSCLSADPINAHELIVPAEAGGLAKISWGGGGDVAALLCGFLGTATPVNSFILSLPPILAIDASAGAAGEWLVSSIRYATRETLAGSPEVVGKLAELLFMEAVRQFVADLPEDQKGWFGGLRDPHVSRAMTLLHTRCADSWTAGALAREVGLSRTVLNERFSHYLGEPPMRYLAKWRMNQAANLLREDQQNACNVAYAVGFNSEAAFNRAFKREFGMPPAAWRREKCKLN</sequence>
<evidence type="ECO:0000256" key="3">
    <source>
        <dbReference type="ARBA" id="ARBA00023163"/>
    </source>
</evidence>
<evidence type="ECO:0000256" key="1">
    <source>
        <dbReference type="ARBA" id="ARBA00023015"/>
    </source>
</evidence>
<gene>
    <name evidence="5" type="ORF">RQX22_14545</name>
</gene>
<dbReference type="InterPro" id="IPR018060">
    <property type="entry name" value="HTH_AraC"/>
</dbReference>
<dbReference type="RefSeq" id="WP_315727275.1">
    <property type="nucleotide sequence ID" value="NZ_JAVUPU010000007.1"/>
</dbReference>
<feature type="domain" description="HTH araC/xylS-type" evidence="4">
    <location>
        <begin position="204"/>
        <end position="302"/>
    </location>
</feature>
<organism evidence="5 6">
    <name type="scientific">Sphingosinicella rhizophila</name>
    <dbReference type="NCBI Taxonomy" id="3050082"/>
    <lineage>
        <taxon>Bacteria</taxon>
        <taxon>Pseudomonadati</taxon>
        <taxon>Pseudomonadota</taxon>
        <taxon>Alphaproteobacteria</taxon>
        <taxon>Sphingomonadales</taxon>
        <taxon>Sphingosinicellaceae</taxon>
        <taxon>Sphingosinicella</taxon>
    </lineage>
</organism>
<proteinExistence type="predicted"/>
<keyword evidence="2" id="KW-0238">DNA-binding</keyword>
<evidence type="ECO:0000256" key="2">
    <source>
        <dbReference type="ARBA" id="ARBA00023125"/>
    </source>
</evidence>
<evidence type="ECO:0000313" key="5">
    <source>
        <dbReference type="EMBL" id="MDT9600177.1"/>
    </source>
</evidence>
<dbReference type="InterPro" id="IPR009057">
    <property type="entry name" value="Homeodomain-like_sf"/>
</dbReference>
<accession>A0ABU3QA28</accession>
<name>A0ABU3QA28_9SPHN</name>
<dbReference type="Pfam" id="PF12852">
    <property type="entry name" value="Cupin_6"/>
    <property type="match status" value="1"/>
</dbReference>
<dbReference type="EMBL" id="JAVUPU010000007">
    <property type="protein sequence ID" value="MDT9600177.1"/>
    <property type="molecule type" value="Genomic_DNA"/>
</dbReference>
<protein>
    <submittedName>
        <fullName evidence="5">AraC family transcriptional regulator</fullName>
    </submittedName>
</protein>
<dbReference type="InterPro" id="IPR011051">
    <property type="entry name" value="RmlC_Cupin_sf"/>
</dbReference>
<dbReference type="PROSITE" id="PS01124">
    <property type="entry name" value="HTH_ARAC_FAMILY_2"/>
    <property type="match status" value="1"/>
</dbReference>
<evidence type="ECO:0000313" key="6">
    <source>
        <dbReference type="Proteomes" id="UP001259572"/>
    </source>
</evidence>
<keyword evidence="6" id="KW-1185">Reference proteome</keyword>
<evidence type="ECO:0000259" key="4">
    <source>
        <dbReference type="PROSITE" id="PS01124"/>
    </source>
</evidence>
<dbReference type="PANTHER" id="PTHR46796:SF7">
    <property type="entry name" value="ARAC FAMILY TRANSCRIPTIONAL REGULATOR"/>
    <property type="match status" value="1"/>
</dbReference>
<dbReference type="InterPro" id="IPR050204">
    <property type="entry name" value="AraC_XylS_family_regulators"/>
</dbReference>
<dbReference type="InterPro" id="IPR032783">
    <property type="entry name" value="AraC_lig"/>
</dbReference>
<dbReference type="SMART" id="SM00342">
    <property type="entry name" value="HTH_ARAC"/>
    <property type="match status" value="1"/>
</dbReference>
<dbReference type="SUPFAM" id="SSF51182">
    <property type="entry name" value="RmlC-like cupins"/>
    <property type="match status" value="1"/>
</dbReference>
<comment type="caution">
    <text evidence="5">The sequence shown here is derived from an EMBL/GenBank/DDBJ whole genome shotgun (WGS) entry which is preliminary data.</text>
</comment>
<dbReference type="SUPFAM" id="SSF46689">
    <property type="entry name" value="Homeodomain-like"/>
    <property type="match status" value="2"/>
</dbReference>
<dbReference type="Pfam" id="PF12833">
    <property type="entry name" value="HTH_18"/>
    <property type="match status" value="1"/>
</dbReference>
<dbReference type="Gene3D" id="1.10.10.60">
    <property type="entry name" value="Homeodomain-like"/>
    <property type="match status" value="2"/>
</dbReference>
<keyword evidence="1" id="KW-0805">Transcription regulation</keyword>